<dbReference type="EMBL" id="SNSC02000031">
    <property type="protein sequence ID" value="TID12913.1"/>
    <property type="molecule type" value="Genomic_DNA"/>
</dbReference>
<evidence type="ECO:0000313" key="2">
    <source>
        <dbReference type="EMBL" id="TID12913.1"/>
    </source>
</evidence>
<name>A0A4Z1NQF9_9PEZI</name>
<dbReference type="STRING" id="86259.A0A4Z1NQF9"/>
<accession>A0A4Z1NQF9</accession>
<protein>
    <submittedName>
        <fullName evidence="2">Glycosyltransferase family 2 protein</fullName>
    </submittedName>
</protein>
<evidence type="ECO:0000256" key="1">
    <source>
        <dbReference type="SAM" id="Phobius"/>
    </source>
</evidence>
<keyword evidence="1" id="KW-0812">Transmembrane</keyword>
<dbReference type="AlphaFoldDB" id="A0A4Z1NQF9"/>
<keyword evidence="3" id="KW-1185">Reference proteome</keyword>
<dbReference type="GO" id="GO:0016740">
    <property type="term" value="F:transferase activity"/>
    <property type="evidence" value="ECO:0007669"/>
    <property type="project" value="UniProtKB-KW"/>
</dbReference>
<dbReference type="Proteomes" id="UP000298493">
    <property type="component" value="Unassembled WGS sequence"/>
</dbReference>
<reference evidence="2 3" key="1">
    <citation type="submission" date="2019-04" db="EMBL/GenBank/DDBJ databases">
        <title>High contiguity whole genome sequence and gene annotation resource for two Venturia nashicola isolates.</title>
        <authorList>
            <person name="Prokchorchik M."/>
            <person name="Won K."/>
            <person name="Lee Y."/>
            <person name="Choi E.D."/>
            <person name="Segonzac C."/>
            <person name="Sohn K.H."/>
        </authorList>
    </citation>
    <scope>NUCLEOTIDE SEQUENCE [LARGE SCALE GENOMIC DNA]</scope>
    <source>
        <strain evidence="2 3">PRI2</strain>
    </source>
</reference>
<feature type="transmembrane region" description="Helical" evidence="1">
    <location>
        <begin position="76"/>
        <end position="101"/>
    </location>
</feature>
<proteinExistence type="predicted"/>
<dbReference type="OrthoDB" id="2590398at2759"/>
<sequence length="169" mass="20294">MPPRKTIQGILWHKLTFLYLICTIIIDWLRIPTIIALGRTATWWRNALLLMLFSAVPPLIYNYWKCRRCPDIKVRFWACITFPFYKQIYVIVAICGAIRWVGFYLGGHVRPPTIQQMLKNNDDRCFWLDPKFRTNPDWLADEAEAKNEMKSLRWRSLKQKNQRNSQRDF</sequence>
<organism evidence="2 3">
    <name type="scientific">Venturia nashicola</name>
    <dbReference type="NCBI Taxonomy" id="86259"/>
    <lineage>
        <taxon>Eukaryota</taxon>
        <taxon>Fungi</taxon>
        <taxon>Dikarya</taxon>
        <taxon>Ascomycota</taxon>
        <taxon>Pezizomycotina</taxon>
        <taxon>Dothideomycetes</taxon>
        <taxon>Pleosporomycetidae</taxon>
        <taxon>Venturiales</taxon>
        <taxon>Venturiaceae</taxon>
        <taxon>Venturia</taxon>
    </lineage>
</organism>
<keyword evidence="1" id="KW-0472">Membrane</keyword>
<gene>
    <name evidence="2" type="ORF">E6O75_ATG10097</name>
</gene>
<comment type="caution">
    <text evidence="2">The sequence shown here is derived from an EMBL/GenBank/DDBJ whole genome shotgun (WGS) entry which is preliminary data.</text>
</comment>
<keyword evidence="2" id="KW-0808">Transferase</keyword>
<feature type="transmembrane region" description="Helical" evidence="1">
    <location>
        <begin position="12"/>
        <end position="31"/>
    </location>
</feature>
<feature type="transmembrane region" description="Helical" evidence="1">
    <location>
        <begin position="43"/>
        <end position="64"/>
    </location>
</feature>
<keyword evidence="1" id="KW-1133">Transmembrane helix</keyword>
<evidence type="ECO:0000313" key="3">
    <source>
        <dbReference type="Proteomes" id="UP000298493"/>
    </source>
</evidence>